<dbReference type="EMBL" id="AP018203">
    <property type="protein sequence ID" value="BAY57755.1"/>
    <property type="molecule type" value="Genomic_DNA"/>
</dbReference>
<dbReference type="CDD" id="cd00383">
    <property type="entry name" value="trans_reg_C"/>
    <property type="match status" value="1"/>
</dbReference>
<dbReference type="InterPro" id="IPR036641">
    <property type="entry name" value="HPT_dom_sf"/>
</dbReference>
<comment type="caution">
    <text evidence="2">Lacks conserved residue(s) required for the propagation of feature annotation.</text>
</comment>
<dbReference type="Pfam" id="PF00072">
    <property type="entry name" value="Response_reg"/>
    <property type="match status" value="3"/>
</dbReference>
<dbReference type="GO" id="GO:0000156">
    <property type="term" value="F:phosphorelay response regulator activity"/>
    <property type="evidence" value="ECO:0007669"/>
    <property type="project" value="TreeGrafter"/>
</dbReference>
<keyword evidence="1 3" id="KW-0238">DNA-binding</keyword>
<feature type="domain" description="Response regulatory" evidence="4">
    <location>
        <begin position="360"/>
        <end position="482"/>
    </location>
</feature>
<keyword evidence="2" id="KW-0597">Phosphoprotein</keyword>
<dbReference type="Gene3D" id="3.40.50.2300">
    <property type="match status" value="3"/>
</dbReference>
<dbReference type="PROSITE" id="PS51755">
    <property type="entry name" value="OMPR_PHOB"/>
    <property type="match status" value="1"/>
</dbReference>
<dbReference type="SUPFAM" id="SSF46894">
    <property type="entry name" value="C-terminal effector domain of the bipartite response regulators"/>
    <property type="match status" value="1"/>
</dbReference>
<evidence type="ECO:0000256" key="3">
    <source>
        <dbReference type="PROSITE-ProRule" id="PRU01091"/>
    </source>
</evidence>
<feature type="domain" description="OmpR/PhoB-type" evidence="5">
    <location>
        <begin position="123"/>
        <end position="222"/>
    </location>
</feature>
<dbReference type="InterPro" id="IPR039420">
    <property type="entry name" value="WalR-like"/>
</dbReference>
<dbReference type="InterPro" id="IPR016032">
    <property type="entry name" value="Sig_transdc_resp-reg_C-effctor"/>
</dbReference>
<dbReference type="SMART" id="SM00448">
    <property type="entry name" value="REC"/>
    <property type="match status" value="3"/>
</dbReference>
<dbReference type="Proteomes" id="UP000217895">
    <property type="component" value="Chromosome"/>
</dbReference>
<dbReference type="GO" id="GO:0006355">
    <property type="term" value="P:regulation of DNA-templated transcription"/>
    <property type="evidence" value="ECO:0007669"/>
    <property type="project" value="InterPro"/>
</dbReference>
<feature type="domain" description="Response regulatory" evidence="4">
    <location>
        <begin position="491"/>
        <end position="607"/>
    </location>
</feature>
<dbReference type="GO" id="GO:0000976">
    <property type="term" value="F:transcription cis-regulatory region binding"/>
    <property type="evidence" value="ECO:0007669"/>
    <property type="project" value="TreeGrafter"/>
</dbReference>
<dbReference type="Gene3D" id="1.10.10.10">
    <property type="entry name" value="Winged helix-like DNA-binding domain superfamily/Winged helix DNA-binding domain"/>
    <property type="match status" value="1"/>
</dbReference>
<dbReference type="PROSITE" id="PS50110">
    <property type="entry name" value="RESPONSE_REGULATORY"/>
    <property type="match status" value="3"/>
</dbReference>
<dbReference type="InterPro" id="IPR001789">
    <property type="entry name" value="Sig_transdc_resp-reg_receiver"/>
</dbReference>
<evidence type="ECO:0000256" key="2">
    <source>
        <dbReference type="PROSITE-ProRule" id="PRU00169"/>
    </source>
</evidence>
<feature type="domain" description="Response regulatory" evidence="4">
    <location>
        <begin position="2"/>
        <end position="115"/>
    </location>
</feature>
<feature type="DNA-binding region" description="OmpR/PhoB-type" evidence="3">
    <location>
        <begin position="123"/>
        <end position="222"/>
    </location>
</feature>
<dbReference type="PANTHER" id="PTHR48111:SF15">
    <property type="entry name" value="OMPR SUBFAMILY"/>
    <property type="match status" value="1"/>
</dbReference>
<protein>
    <submittedName>
        <fullName evidence="6">Multi-component transcriptional regulator, winged helix family protein</fullName>
    </submittedName>
</protein>
<reference evidence="6 7" key="1">
    <citation type="submission" date="2017-06" db="EMBL/GenBank/DDBJ databases">
        <title>Genome sequencing of cyanobaciteial culture collection at National Institute for Environmental Studies (NIES).</title>
        <authorList>
            <person name="Hirose Y."/>
            <person name="Shimura Y."/>
            <person name="Fujisawa T."/>
            <person name="Nakamura Y."/>
            <person name="Kawachi M."/>
        </authorList>
    </citation>
    <scope>NUCLEOTIDE SEQUENCE [LARGE SCALE GENOMIC DNA]</scope>
    <source>
        <strain evidence="6 7">NIES-2135</strain>
    </source>
</reference>
<dbReference type="SUPFAM" id="SSF52172">
    <property type="entry name" value="CheY-like"/>
    <property type="match status" value="3"/>
</dbReference>
<feature type="modified residue" description="4-aspartylphosphate" evidence="2">
    <location>
        <position position="540"/>
    </location>
</feature>
<sequence length="617" mass="67950">MRILLIESESQTTAAITTALNAQQYAIDAVDQGQVAIEMVQAYEYDLLIMTAGAELAEIRWCRTLRSQNYSAPILMLMTTNNSRDRVLALNAGADDCLAKPFDIAELVARVQSLLRRRQAVFTSSLDWDALKLYPDSRRVTWQDNPLSLTAKEFRLLQLFLENPLRIFSKDVILDRLWDASEAPGEGTVASHIKGLRQKLKASGITYEVIETIYGLGYRLTPPPDAKNKSTLSSPDRAVLQQEVLAEVAAMQADLRESLDEEVAIFEQFAAQLVAGQLNQSLLSQAQYQAHQLIGTLGSLGLSEGSQVAQQIDQLLQTSGSLGQADAERLLQLVASLSIAIAAAPSIAIPALSPNVDSIRLLIIDDDTTLTKVLRRAAIATGFEVEVATTLEQGRAALRRSYSGEIPPPDVVLLDLIFADSEEDGLSLLSELAAQNSTIPVVALTVRNSLRDRITVARLGGQAFLHKPISLTEVLRVVTKLLNPAPPSEAKVLVVAHESQILEQIIELLPPWGLQVTTLADPEQFWEILTATVPDLLILDVEMPEFSGIELCQVVRQDPQWADLPILLMTSYGDSEVIHRVFDAGADDFVGKPIIPPELIARITRRLEWTRLRKRNR</sequence>
<accession>A0A1Z4JLY2</accession>
<gene>
    <name evidence="6" type="ORF">NIES2135_46260</name>
</gene>
<dbReference type="InterPro" id="IPR011006">
    <property type="entry name" value="CheY-like_superfamily"/>
</dbReference>
<feature type="modified residue" description="4-aspartylphosphate" evidence="2">
    <location>
        <position position="415"/>
    </location>
</feature>
<evidence type="ECO:0000259" key="4">
    <source>
        <dbReference type="PROSITE" id="PS50110"/>
    </source>
</evidence>
<dbReference type="InterPro" id="IPR001867">
    <property type="entry name" value="OmpR/PhoB-type_DNA-bd"/>
</dbReference>
<dbReference type="SMART" id="SM00862">
    <property type="entry name" value="Trans_reg_C"/>
    <property type="match status" value="1"/>
</dbReference>
<evidence type="ECO:0000256" key="1">
    <source>
        <dbReference type="ARBA" id="ARBA00023125"/>
    </source>
</evidence>
<dbReference type="InterPro" id="IPR036388">
    <property type="entry name" value="WH-like_DNA-bd_sf"/>
</dbReference>
<evidence type="ECO:0000313" key="6">
    <source>
        <dbReference type="EMBL" id="BAY57755.1"/>
    </source>
</evidence>
<dbReference type="SUPFAM" id="SSF47226">
    <property type="entry name" value="Histidine-containing phosphotransfer domain, HPT domain"/>
    <property type="match status" value="1"/>
</dbReference>
<organism evidence="6 7">
    <name type="scientific">Leptolyngbya boryana NIES-2135</name>
    <dbReference type="NCBI Taxonomy" id="1973484"/>
    <lineage>
        <taxon>Bacteria</taxon>
        <taxon>Bacillati</taxon>
        <taxon>Cyanobacteriota</taxon>
        <taxon>Cyanophyceae</taxon>
        <taxon>Leptolyngbyales</taxon>
        <taxon>Leptolyngbyaceae</taxon>
        <taxon>Leptolyngbya group</taxon>
        <taxon>Leptolyngbya</taxon>
    </lineage>
</organism>
<evidence type="ECO:0000313" key="7">
    <source>
        <dbReference type="Proteomes" id="UP000217895"/>
    </source>
</evidence>
<dbReference type="GO" id="GO:0005829">
    <property type="term" value="C:cytosol"/>
    <property type="evidence" value="ECO:0007669"/>
    <property type="project" value="TreeGrafter"/>
</dbReference>
<keyword evidence="7" id="KW-1185">Reference proteome</keyword>
<name>A0A1Z4JLY2_LEPBY</name>
<dbReference type="AlphaFoldDB" id="A0A1Z4JLY2"/>
<dbReference type="CDD" id="cd00156">
    <property type="entry name" value="REC"/>
    <property type="match status" value="1"/>
</dbReference>
<dbReference type="GO" id="GO:0032993">
    <property type="term" value="C:protein-DNA complex"/>
    <property type="evidence" value="ECO:0007669"/>
    <property type="project" value="TreeGrafter"/>
</dbReference>
<dbReference type="PANTHER" id="PTHR48111">
    <property type="entry name" value="REGULATOR OF RPOS"/>
    <property type="match status" value="1"/>
</dbReference>
<evidence type="ECO:0000259" key="5">
    <source>
        <dbReference type="PROSITE" id="PS51755"/>
    </source>
</evidence>
<dbReference type="Pfam" id="PF00486">
    <property type="entry name" value="Trans_reg_C"/>
    <property type="match status" value="1"/>
</dbReference>
<proteinExistence type="predicted"/>